<proteinExistence type="predicted"/>
<evidence type="ECO:0000256" key="1">
    <source>
        <dbReference type="ARBA" id="ARBA00022448"/>
    </source>
</evidence>
<dbReference type="AlphaFoldDB" id="A0A1I3AD09"/>
<keyword evidence="1" id="KW-0813">Transport</keyword>
<keyword evidence="6" id="KW-1185">Reference proteome</keyword>
<dbReference type="Proteomes" id="UP000323537">
    <property type="component" value="Unassembled WGS sequence"/>
</dbReference>
<dbReference type="OrthoDB" id="53390at2157"/>
<feature type="domain" description="PBP" evidence="4">
    <location>
        <begin position="53"/>
        <end position="303"/>
    </location>
</feature>
<dbReference type="RefSeq" id="WP_149783931.1">
    <property type="nucleotide sequence ID" value="NZ_BAAADP010000003.1"/>
</dbReference>
<evidence type="ECO:0000256" key="2">
    <source>
        <dbReference type="ARBA" id="ARBA00022729"/>
    </source>
</evidence>
<gene>
    <name evidence="5" type="ORF">SAMN04488066_10576</name>
</gene>
<dbReference type="NCBIfam" id="TIGR02136">
    <property type="entry name" value="ptsS_2"/>
    <property type="match status" value="1"/>
</dbReference>
<evidence type="ECO:0000313" key="5">
    <source>
        <dbReference type="EMBL" id="SFH47800.1"/>
    </source>
</evidence>
<feature type="region of interest" description="Disordered" evidence="3">
    <location>
        <begin position="33"/>
        <end position="58"/>
    </location>
</feature>
<evidence type="ECO:0000313" key="6">
    <source>
        <dbReference type="Proteomes" id="UP000323537"/>
    </source>
</evidence>
<sequence length="342" mass="36208">MAPSQNLEAEGITRRRSLAALAGAGALALAGCTQSSGDGGSGGDGSGDGSGDGGDSLSGSINIAGSSTVFPLMSAVMEDFAEEHPGIDPTISSTGSGGGFSNYFCVGETDFNNASRPIQPEEEQLCADNGVEYIELIAATDALTVVVNPEADWIDSLTVEELATIWESDAVETWDEVRNEFPNEEIERYGAADTSGTYDYFIESVLGERGHTSDYQATEQDNNIATGVAGSEYAIGYFGFAYYFQNPDQLKALGIDSGDGPVEPSLETASNGEYTPLSRPLFTYPSMESLGNEHVAEFARYFVEQTTNEDLVAGDVGYVPATEETQEEQSQKLEDAIEQAQG</sequence>
<dbReference type="SUPFAM" id="SSF53850">
    <property type="entry name" value="Periplasmic binding protein-like II"/>
    <property type="match status" value="1"/>
</dbReference>
<feature type="region of interest" description="Disordered" evidence="3">
    <location>
        <begin position="322"/>
        <end position="342"/>
    </location>
</feature>
<organism evidence="5 6">
    <name type="scientific">Halorubrum aquaticum</name>
    <dbReference type="NCBI Taxonomy" id="387340"/>
    <lineage>
        <taxon>Archaea</taxon>
        <taxon>Methanobacteriati</taxon>
        <taxon>Methanobacteriota</taxon>
        <taxon>Stenosarchaea group</taxon>
        <taxon>Halobacteria</taxon>
        <taxon>Halobacteriales</taxon>
        <taxon>Haloferacaceae</taxon>
        <taxon>Halorubrum</taxon>
    </lineage>
</organism>
<accession>A0A1I3AD09</accession>
<keyword evidence="2" id="KW-0732">Signal</keyword>
<dbReference type="PANTHER" id="PTHR30570">
    <property type="entry name" value="PERIPLASMIC PHOSPHATE BINDING COMPONENT OF PHOSPHATE ABC TRANSPORTER"/>
    <property type="match status" value="1"/>
</dbReference>
<name>A0A1I3AD09_9EURY</name>
<dbReference type="PANTHER" id="PTHR30570:SF1">
    <property type="entry name" value="PHOSPHATE-BINDING PROTEIN PSTS"/>
    <property type="match status" value="1"/>
</dbReference>
<evidence type="ECO:0000256" key="3">
    <source>
        <dbReference type="SAM" id="MobiDB-lite"/>
    </source>
</evidence>
<protein>
    <submittedName>
        <fullName evidence="5">Phosphate transport system substrate-binding protein</fullName>
    </submittedName>
</protein>
<dbReference type="Pfam" id="PF12849">
    <property type="entry name" value="PBP_like_2"/>
    <property type="match status" value="1"/>
</dbReference>
<evidence type="ECO:0000259" key="4">
    <source>
        <dbReference type="Pfam" id="PF12849"/>
    </source>
</evidence>
<dbReference type="InterPro" id="IPR050811">
    <property type="entry name" value="Phosphate_ABC_transporter"/>
</dbReference>
<dbReference type="CDD" id="cd13654">
    <property type="entry name" value="PBP2_phosphate_like_2"/>
    <property type="match status" value="1"/>
</dbReference>
<dbReference type="InterPro" id="IPR011862">
    <property type="entry name" value="Phos-bd"/>
</dbReference>
<reference evidence="5 6" key="1">
    <citation type="submission" date="2016-10" db="EMBL/GenBank/DDBJ databases">
        <authorList>
            <person name="Varghese N."/>
            <person name="Submissions S."/>
        </authorList>
    </citation>
    <scope>NUCLEOTIDE SEQUENCE [LARGE SCALE GENOMIC DNA]</scope>
    <source>
        <strain evidence="5 6">CGMCC 1.6377</strain>
    </source>
</reference>
<dbReference type="Gene3D" id="3.40.190.10">
    <property type="entry name" value="Periplasmic binding protein-like II"/>
    <property type="match status" value="2"/>
</dbReference>
<dbReference type="EMBL" id="FOPZ01000005">
    <property type="protein sequence ID" value="SFH47800.1"/>
    <property type="molecule type" value="Genomic_DNA"/>
</dbReference>
<dbReference type="GO" id="GO:0042301">
    <property type="term" value="F:phosphate ion binding"/>
    <property type="evidence" value="ECO:0007669"/>
    <property type="project" value="InterPro"/>
</dbReference>
<feature type="compositionally biased region" description="Gly residues" evidence="3">
    <location>
        <begin position="37"/>
        <end position="56"/>
    </location>
</feature>
<dbReference type="InterPro" id="IPR024370">
    <property type="entry name" value="PBP_domain"/>
</dbReference>